<feature type="short sequence motif" description="'HIGH' region" evidence="7">
    <location>
        <begin position="9"/>
        <end position="19"/>
    </location>
</feature>
<dbReference type="InterPro" id="IPR000924">
    <property type="entry name" value="Glu/Gln-tRNA-synth"/>
</dbReference>
<dbReference type="Proteomes" id="UP000016649">
    <property type="component" value="Unassembled WGS sequence"/>
</dbReference>
<feature type="binding site" evidence="7">
    <location>
        <position position="135"/>
    </location>
    <ligand>
        <name>Zn(2+)</name>
        <dbReference type="ChEBI" id="CHEBI:29105"/>
    </ligand>
</feature>
<comment type="catalytic activity">
    <reaction evidence="7">
        <text>tRNA(Glu) + L-glutamate + ATP = L-glutamyl-tRNA(Glu) + AMP + diphosphate</text>
        <dbReference type="Rhea" id="RHEA:23540"/>
        <dbReference type="Rhea" id="RHEA-COMP:9663"/>
        <dbReference type="Rhea" id="RHEA-COMP:9680"/>
        <dbReference type="ChEBI" id="CHEBI:29985"/>
        <dbReference type="ChEBI" id="CHEBI:30616"/>
        <dbReference type="ChEBI" id="CHEBI:33019"/>
        <dbReference type="ChEBI" id="CHEBI:78442"/>
        <dbReference type="ChEBI" id="CHEBI:78520"/>
        <dbReference type="ChEBI" id="CHEBI:456215"/>
        <dbReference type="EC" id="6.1.1.17"/>
    </reaction>
</comment>
<keyword evidence="4 7" id="KW-0067">ATP-binding</keyword>
<evidence type="ECO:0000256" key="5">
    <source>
        <dbReference type="ARBA" id="ARBA00022917"/>
    </source>
</evidence>
<dbReference type="RefSeq" id="WP_021688003.1">
    <property type="nucleotide sequence ID" value="NZ_KI260569.1"/>
</dbReference>
<dbReference type="EMBL" id="AWVH01000039">
    <property type="protein sequence ID" value="ERJ92144.1"/>
    <property type="molecule type" value="Genomic_DNA"/>
</dbReference>
<dbReference type="InterPro" id="IPR033910">
    <property type="entry name" value="GluRS_core"/>
</dbReference>
<organism evidence="10 11">
    <name type="scientific">Treponema lecithinolyticum ATCC 700332</name>
    <dbReference type="NCBI Taxonomy" id="1321815"/>
    <lineage>
        <taxon>Bacteria</taxon>
        <taxon>Pseudomonadati</taxon>
        <taxon>Spirochaetota</taxon>
        <taxon>Spirochaetia</taxon>
        <taxon>Spirochaetales</taxon>
        <taxon>Treponemataceae</taxon>
        <taxon>Treponema</taxon>
    </lineage>
</organism>
<dbReference type="PANTHER" id="PTHR43311">
    <property type="entry name" value="GLUTAMATE--TRNA LIGASE"/>
    <property type="match status" value="1"/>
</dbReference>
<evidence type="ECO:0000256" key="2">
    <source>
        <dbReference type="ARBA" id="ARBA00022598"/>
    </source>
</evidence>
<accession>A0ABN0NXK5</accession>
<dbReference type="SUPFAM" id="SSF52374">
    <property type="entry name" value="Nucleotidylyl transferase"/>
    <property type="match status" value="1"/>
</dbReference>
<reference evidence="10 11" key="1">
    <citation type="submission" date="2013-08" db="EMBL/GenBank/DDBJ databases">
        <authorList>
            <person name="Weinstock G."/>
            <person name="Sodergren E."/>
            <person name="Wylie T."/>
            <person name="Fulton L."/>
            <person name="Fulton R."/>
            <person name="Fronick C."/>
            <person name="O'Laughlin M."/>
            <person name="Godfrey J."/>
            <person name="Miner T."/>
            <person name="Herter B."/>
            <person name="Appelbaum E."/>
            <person name="Cordes M."/>
            <person name="Lek S."/>
            <person name="Wollam A."/>
            <person name="Pepin K.H."/>
            <person name="Palsikar V.B."/>
            <person name="Mitreva M."/>
            <person name="Wilson R.K."/>
        </authorList>
    </citation>
    <scope>NUCLEOTIDE SEQUENCE [LARGE SCALE GENOMIC DNA]</scope>
    <source>
        <strain evidence="10 11">ATCC 700332</strain>
    </source>
</reference>
<evidence type="ECO:0000256" key="7">
    <source>
        <dbReference type="HAMAP-Rule" id="MF_00022"/>
    </source>
</evidence>
<dbReference type="Gene3D" id="3.40.50.620">
    <property type="entry name" value="HUPs"/>
    <property type="match status" value="1"/>
</dbReference>
<feature type="domain" description="Aminoacyl-tRNA synthetase class I anticodon-binding" evidence="9">
    <location>
        <begin position="397"/>
        <end position="537"/>
    </location>
</feature>
<comment type="cofactor">
    <cofactor evidence="7">
        <name>Zn(2+)</name>
        <dbReference type="ChEBI" id="CHEBI:29105"/>
    </cofactor>
    <text evidence="7">Binds 1 zinc ion per subunit.</text>
</comment>
<sequence length="540" mass="61137">MEVKVRYAPSPTGMQHIGGVRTALFNYLFARSKGGKFVLRIEDTDRTRYGEEYVKNLYDTLEWLGIDWDEGGSKGGPCGPYVQSERFDLYKKYAEELVKKGEAYYCFCDEDRLNRIRAIQTKNKMPPGYDRNCRHLTDEEVQANLASGKPYVIRLKVPLEGVTRFHDALLGDIEWKNEDISPDPVLLKTDGFPTYHLANIVDDHFMNITHVMRAQEWIPSTPLHVQMYRAFGWEPPQFCHLPMVNGADGQKLSKRHGATSVNEFRARGYIPEALVNYVAMLGCSYEEGRDIFPLKDLEKLFKMEHLNKAGAVFDYKKLEWFNGQYMRMMSDEELFKRVLPFITGTGDAAIPIQASEEFPAPKVGPEYSGLVLADDGTLRVAQKEIDAGAEVLSDTDIRAKLMEVMPLIKERLHFLTEAAETVGFLFKKVEAPNIDDIIPKRLDAAQTKAVLTEALNFIRELDERTRTAKNEPNEAAFDHEAQENLARSYAEKLGVKLGDFMMPIRMAVTGSKVSPPLIGSILILGADKACARVQNALKKF</sequence>
<dbReference type="InterPro" id="IPR045462">
    <property type="entry name" value="aa-tRNA-synth_I_cd-bd"/>
</dbReference>
<dbReference type="InterPro" id="IPR014729">
    <property type="entry name" value="Rossmann-like_a/b/a_fold"/>
</dbReference>
<dbReference type="Gene3D" id="1.10.10.350">
    <property type="match status" value="1"/>
</dbReference>
<evidence type="ECO:0000313" key="11">
    <source>
        <dbReference type="Proteomes" id="UP000016649"/>
    </source>
</evidence>
<dbReference type="Pfam" id="PF00749">
    <property type="entry name" value="tRNA-synt_1c"/>
    <property type="match status" value="1"/>
</dbReference>
<comment type="subcellular location">
    <subcellularLocation>
        <location evidence="7">Cytoplasm</location>
    </subcellularLocation>
</comment>
<dbReference type="InterPro" id="IPR049940">
    <property type="entry name" value="GluQ/Sye"/>
</dbReference>
<dbReference type="HAMAP" id="MF_00022">
    <property type="entry name" value="Glu_tRNA_synth_type1"/>
    <property type="match status" value="1"/>
</dbReference>
<feature type="binding site" evidence="7">
    <location>
        <position position="133"/>
    </location>
    <ligand>
        <name>Zn(2+)</name>
        <dbReference type="ChEBI" id="CHEBI:29105"/>
    </ligand>
</feature>
<dbReference type="InterPro" id="IPR020751">
    <property type="entry name" value="aa-tRNA-synth_I_codon-bd_sub2"/>
</dbReference>
<dbReference type="InterPro" id="IPR008925">
    <property type="entry name" value="aa_tRNA-synth_I_cd-bd_sf"/>
</dbReference>
<evidence type="ECO:0000256" key="3">
    <source>
        <dbReference type="ARBA" id="ARBA00022741"/>
    </source>
</evidence>
<dbReference type="PANTHER" id="PTHR43311:SF2">
    <property type="entry name" value="GLUTAMATE--TRNA LIGASE, MITOCHONDRIAL-RELATED"/>
    <property type="match status" value="1"/>
</dbReference>
<protein>
    <recommendedName>
        <fullName evidence="7">Glutamate--tRNA ligase</fullName>
        <ecNumber evidence="7">6.1.1.17</ecNumber>
    </recommendedName>
    <alternativeName>
        <fullName evidence="7">Glutamyl-tRNA synthetase</fullName>
        <shortName evidence="7">GluRS</shortName>
    </alternativeName>
</protein>
<feature type="domain" description="Glutamyl/glutaminyl-tRNA synthetase class Ib catalytic" evidence="8">
    <location>
        <begin position="2"/>
        <end position="320"/>
    </location>
</feature>
<evidence type="ECO:0000256" key="1">
    <source>
        <dbReference type="ARBA" id="ARBA00007894"/>
    </source>
</evidence>
<feature type="binding site" evidence="7">
    <location>
        <position position="108"/>
    </location>
    <ligand>
        <name>Zn(2+)</name>
        <dbReference type="ChEBI" id="CHEBI:29105"/>
    </ligand>
</feature>
<dbReference type="SUPFAM" id="SSF48163">
    <property type="entry name" value="An anticodon-binding domain of class I aminoacyl-tRNA synthetases"/>
    <property type="match status" value="2"/>
</dbReference>
<dbReference type="GO" id="GO:0016874">
    <property type="term" value="F:ligase activity"/>
    <property type="evidence" value="ECO:0007669"/>
    <property type="project" value="UniProtKB-KW"/>
</dbReference>
<name>A0ABN0NXK5_TRELE</name>
<dbReference type="CDD" id="cd00808">
    <property type="entry name" value="GluRS_core"/>
    <property type="match status" value="1"/>
</dbReference>
<keyword evidence="7" id="KW-0963">Cytoplasm</keyword>
<comment type="function">
    <text evidence="7">Catalyzes the attachment of glutamate to tRNA(Glu) in a two-step reaction: glutamate is first activated by ATP to form Glu-AMP and then transferred to the acceptor end of tRNA(Glu).</text>
</comment>
<feature type="binding site" evidence="7">
    <location>
        <position position="254"/>
    </location>
    <ligand>
        <name>ATP</name>
        <dbReference type="ChEBI" id="CHEBI:30616"/>
    </ligand>
</feature>
<keyword evidence="2 7" id="KW-0436">Ligase</keyword>
<evidence type="ECO:0000313" key="10">
    <source>
        <dbReference type="EMBL" id="ERJ92144.1"/>
    </source>
</evidence>
<dbReference type="Pfam" id="PF19269">
    <property type="entry name" value="Anticodon_2"/>
    <property type="match status" value="1"/>
</dbReference>
<feature type="short sequence motif" description="'KMSKS' region" evidence="7">
    <location>
        <begin position="251"/>
        <end position="255"/>
    </location>
</feature>
<keyword evidence="7" id="KW-0862">Zinc</keyword>
<evidence type="ECO:0000259" key="9">
    <source>
        <dbReference type="Pfam" id="PF19269"/>
    </source>
</evidence>
<proteinExistence type="inferred from homology"/>
<dbReference type="InterPro" id="IPR004527">
    <property type="entry name" value="Glu-tRNA-ligase_bac/mito"/>
</dbReference>
<keyword evidence="5 7" id="KW-0648">Protein biosynthesis</keyword>
<keyword evidence="3 7" id="KW-0547">Nucleotide-binding</keyword>
<evidence type="ECO:0000259" key="8">
    <source>
        <dbReference type="Pfam" id="PF00749"/>
    </source>
</evidence>
<gene>
    <name evidence="7" type="primary">gltX</name>
    <name evidence="10" type="ORF">HMPREF9193_01805</name>
</gene>
<dbReference type="EC" id="6.1.1.17" evidence="7"/>
<dbReference type="PRINTS" id="PR00987">
    <property type="entry name" value="TRNASYNTHGLU"/>
</dbReference>
<feature type="binding site" evidence="7">
    <location>
        <position position="106"/>
    </location>
    <ligand>
        <name>Zn(2+)</name>
        <dbReference type="ChEBI" id="CHEBI:29105"/>
    </ligand>
</feature>
<comment type="subunit">
    <text evidence="7">Monomer.</text>
</comment>
<keyword evidence="11" id="KW-1185">Reference proteome</keyword>
<dbReference type="NCBIfam" id="TIGR00464">
    <property type="entry name" value="gltX_bact"/>
    <property type="match status" value="1"/>
</dbReference>
<evidence type="ECO:0000256" key="6">
    <source>
        <dbReference type="ARBA" id="ARBA00023146"/>
    </source>
</evidence>
<keyword evidence="6 7" id="KW-0030">Aminoacyl-tRNA synthetase</keyword>
<comment type="similarity">
    <text evidence="1 7">Belongs to the class-I aminoacyl-tRNA synthetase family. Glutamate--tRNA ligase type 1 subfamily.</text>
</comment>
<evidence type="ECO:0000256" key="4">
    <source>
        <dbReference type="ARBA" id="ARBA00022840"/>
    </source>
</evidence>
<dbReference type="InterPro" id="IPR020058">
    <property type="entry name" value="Glu/Gln-tRNA-synth_Ib_cat-dom"/>
</dbReference>
<keyword evidence="7" id="KW-0479">Metal-binding</keyword>
<comment type="caution">
    <text evidence="10">The sequence shown here is derived from an EMBL/GenBank/DDBJ whole genome shotgun (WGS) entry which is preliminary data.</text>
</comment>